<proteinExistence type="predicted"/>
<organism evidence="2">
    <name type="scientific">Culex pipiens</name>
    <name type="common">House mosquito</name>
    <dbReference type="NCBI Taxonomy" id="7175"/>
    <lineage>
        <taxon>Eukaryota</taxon>
        <taxon>Metazoa</taxon>
        <taxon>Ecdysozoa</taxon>
        <taxon>Arthropoda</taxon>
        <taxon>Hexapoda</taxon>
        <taxon>Insecta</taxon>
        <taxon>Pterygota</taxon>
        <taxon>Neoptera</taxon>
        <taxon>Endopterygota</taxon>
        <taxon>Diptera</taxon>
        <taxon>Nematocera</taxon>
        <taxon>Culicoidea</taxon>
        <taxon>Culicidae</taxon>
        <taxon>Culicinae</taxon>
        <taxon>Culicini</taxon>
        <taxon>Culex</taxon>
        <taxon>Culex</taxon>
    </lineage>
</organism>
<reference evidence="2" key="1">
    <citation type="submission" date="2021-05" db="EMBL/GenBank/DDBJ databases">
        <authorList>
            <person name="Alioto T."/>
            <person name="Alioto T."/>
            <person name="Gomez Garrido J."/>
        </authorList>
    </citation>
    <scope>NUCLEOTIDE SEQUENCE</scope>
</reference>
<dbReference type="PROSITE" id="PS51257">
    <property type="entry name" value="PROKAR_LIPOPROTEIN"/>
    <property type="match status" value="1"/>
</dbReference>
<accession>A0A8D8F8C9</accession>
<feature type="compositionally biased region" description="Polar residues" evidence="1">
    <location>
        <begin position="44"/>
        <end position="56"/>
    </location>
</feature>
<protein>
    <submittedName>
        <fullName evidence="2">(northern house mosquito) hypothetical protein</fullName>
    </submittedName>
</protein>
<evidence type="ECO:0000256" key="1">
    <source>
        <dbReference type="SAM" id="MobiDB-lite"/>
    </source>
</evidence>
<dbReference type="EMBL" id="HBUE01044978">
    <property type="protein sequence ID" value="CAG6462191.1"/>
    <property type="molecule type" value="Transcribed_RNA"/>
</dbReference>
<evidence type="ECO:0000313" key="2">
    <source>
        <dbReference type="EMBL" id="CAG6462191.1"/>
    </source>
</evidence>
<name>A0A8D8F8C9_CULPI</name>
<dbReference type="AlphaFoldDB" id="A0A8D8F8C9"/>
<feature type="region of interest" description="Disordered" evidence="1">
    <location>
        <begin position="1"/>
        <end position="21"/>
    </location>
</feature>
<sequence>MTSLNPRSKNRGHSPFGTFSPWTSSFYSCSLSSPLKQCLFSSPSPKWEKTTLSTASGDDFHKMPISQRGASPAGQLWPLAETRSTTRKTWIFPRKNRPEKCKRVSRAANST</sequence>
<feature type="region of interest" description="Disordered" evidence="1">
    <location>
        <begin position="44"/>
        <end position="77"/>
    </location>
</feature>